<organism evidence="1 2">
    <name type="scientific">Arachis hypogaea</name>
    <name type="common">Peanut</name>
    <dbReference type="NCBI Taxonomy" id="3818"/>
    <lineage>
        <taxon>Eukaryota</taxon>
        <taxon>Viridiplantae</taxon>
        <taxon>Streptophyta</taxon>
        <taxon>Embryophyta</taxon>
        <taxon>Tracheophyta</taxon>
        <taxon>Spermatophyta</taxon>
        <taxon>Magnoliopsida</taxon>
        <taxon>eudicotyledons</taxon>
        <taxon>Gunneridae</taxon>
        <taxon>Pentapetalae</taxon>
        <taxon>rosids</taxon>
        <taxon>fabids</taxon>
        <taxon>Fabales</taxon>
        <taxon>Fabaceae</taxon>
        <taxon>Papilionoideae</taxon>
        <taxon>50 kb inversion clade</taxon>
        <taxon>dalbergioids sensu lato</taxon>
        <taxon>Dalbergieae</taxon>
        <taxon>Pterocarpus clade</taxon>
        <taxon>Arachis</taxon>
    </lineage>
</organism>
<name>A0A445C0W7_ARAHY</name>
<gene>
    <name evidence="1" type="ORF">Ahy_A08g040884</name>
</gene>
<keyword evidence="2" id="KW-1185">Reference proteome</keyword>
<evidence type="ECO:0000313" key="1">
    <source>
        <dbReference type="EMBL" id="RYR44565.1"/>
    </source>
</evidence>
<dbReference type="AlphaFoldDB" id="A0A445C0W7"/>
<dbReference type="Proteomes" id="UP000289738">
    <property type="component" value="Chromosome A08"/>
</dbReference>
<reference evidence="1 2" key="1">
    <citation type="submission" date="2019-01" db="EMBL/GenBank/DDBJ databases">
        <title>Sequencing of cultivated peanut Arachis hypogaea provides insights into genome evolution and oil improvement.</title>
        <authorList>
            <person name="Chen X."/>
        </authorList>
    </citation>
    <scope>NUCLEOTIDE SEQUENCE [LARGE SCALE GENOMIC DNA]</scope>
    <source>
        <strain evidence="2">cv. Fuhuasheng</strain>
        <tissue evidence="1">Leaves</tissue>
    </source>
</reference>
<dbReference type="EMBL" id="SDMP01000008">
    <property type="protein sequence ID" value="RYR44565.1"/>
    <property type="molecule type" value="Genomic_DNA"/>
</dbReference>
<evidence type="ECO:0008006" key="3">
    <source>
        <dbReference type="Google" id="ProtNLM"/>
    </source>
</evidence>
<proteinExistence type="predicted"/>
<accession>A0A445C0W7</accession>
<protein>
    <recommendedName>
        <fullName evidence="3">RNase H type-1 domain-containing protein</fullName>
    </recommendedName>
</protein>
<sequence>MQKVIIESDNQILIQALKSHASIAEIQVIIEDIVHLVRGIPNCMPREANSLAHEVTKLTGQGTLHQNWIMYKPLSIRNILQKDHLAISRLANSS</sequence>
<comment type="caution">
    <text evidence="1">The sequence shown here is derived from an EMBL/GenBank/DDBJ whole genome shotgun (WGS) entry which is preliminary data.</text>
</comment>
<evidence type="ECO:0000313" key="2">
    <source>
        <dbReference type="Proteomes" id="UP000289738"/>
    </source>
</evidence>